<dbReference type="Proteomes" id="UP001239522">
    <property type="component" value="Chromosome"/>
</dbReference>
<dbReference type="InterPro" id="IPR036366">
    <property type="entry name" value="PGBDSf"/>
</dbReference>
<feature type="compositionally biased region" description="Low complexity" evidence="1">
    <location>
        <begin position="246"/>
        <end position="316"/>
    </location>
</feature>
<dbReference type="EMBL" id="CP120997">
    <property type="protein sequence ID" value="WLQ33582.1"/>
    <property type="molecule type" value="Genomic_DNA"/>
</dbReference>
<evidence type="ECO:0000256" key="2">
    <source>
        <dbReference type="SAM" id="Phobius"/>
    </source>
</evidence>
<feature type="compositionally biased region" description="Basic and acidic residues" evidence="1">
    <location>
        <begin position="328"/>
        <end position="338"/>
    </location>
</feature>
<proteinExistence type="predicted"/>
<feature type="compositionally biased region" description="Low complexity" evidence="1">
    <location>
        <begin position="70"/>
        <end position="90"/>
    </location>
</feature>
<keyword evidence="2" id="KW-0812">Transmembrane</keyword>
<dbReference type="Pfam" id="PF01471">
    <property type="entry name" value="PG_binding_1"/>
    <property type="match status" value="1"/>
</dbReference>
<protein>
    <submittedName>
        <fullName evidence="4">Peptidoglycan-binding domain-containing protein</fullName>
    </submittedName>
</protein>
<accession>A0ABY9HHN1</accession>
<dbReference type="Gene3D" id="1.10.101.10">
    <property type="entry name" value="PGBD-like superfamily/PGBD"/>
    <property type="match status" value="1"/>
</dbReference>
<evidence type="ECO:0000256" key="1">
    <source>
        <dbReference type="SAM" id="MobiDB-lite"/>
    </source>
</evidence>
<feature type="transmembrane region" description="Helical" evidence="2">
    <location>
        <begin position="195"/>
        <end position="218"/>
    </location>
</feature>
<evidence type="ECO:0000313" key="4">
    <source>
        <dbReference type="EMBL" id="WLQ33582.1"/>
    </source>
</evidence>
<keyword evidence="2" id="KW-1133">Transmembrane helix</keyword>
<dbReference type="SUPFAM" id="SSF47090">
    <property type="entry name" value="PGBD-like"/>
    <property type="match status" value="1"/>
</dbReference>
<name>A0ABY9HHN1_9ACTN</name>
<evidence type="ECO:0000313" key="5">
    <source>
        <dbReference type="Proteomes" id="UP001239522"/>
    </source>
</evidence>
<feature type="region of interest" description="Disordered" evidence="1">
    <location>
        <begin position="215"/>
        <end position="338"/>
    </location>
</feature>
<feature type="compositionally biased region" description="Polar residues" evidence="1">
    <location>
        <begin position="97"/>
        <end position="107"/>
    </location>
</feature>
<feature type="compositionally biased region" description="Basic and acidic residues" evidence="1">
    <location>
        <begin position="29"/>
        <end position="45"/>
    </location>
</feature>
<feature type="region of interest" description="Disordered" evidence="1">
    <location>
        <begin position="1"/>
        <end position="20"/>
    </location>
</feature>
<feature type="compositionally biased region" description="Low complexity" evidence="1">
    <location>
        <begin position="118"/>
        <end position="129"/>
    </location>
</feature>
<keyword evidence="5" id="KW-1185">Reference proteome</keyword>
<keyword evidence="2" id="KW-0472">Membrane</keyword>
<feature type="compositionally biased region" description="Low complexity" evidence="1">
    <location>
        <begin position="146"/>
        <end position="176"/>
    </location>
</feature>
<dbReference type="InterPro" id="IPR002477">
    <property type="entry name" value="Peptidoglycan-bd-like"/>
</dbReference>
<gene>
    <name evidence="4" type="ORF">P8A18_08990</name>
</gene>
<sequence length="402" mass="40052">MAGHICPECGTDSRPGTGPGCACAPRYATDRERAAEQQRITEAHHAGRSAEMAAAEDFDPLRIRPYVTLGGDTAAAPAPAAPDGAHTPDGSAYPSGTPHTPGTSHAPDSSAYPPGTPHTPGTSHASDGAHGPGTPHGYGPGGPGGDAATTMPLLLGPAPDAKDPAGGAKAPAGDAPTGILLTGQDPVSPRRRKPFAALVAGAAVVTVVGTAAFIGGLFNGDDKGEVDLDQALPSTVASLPDESAEPEPSTTSSASAPPSRSPSPSASSSASASAPASPSATASASRSATASATAPGAGAPSSPAATTESSGPTEGVAPPPEPPGDSSTLRRGDRGPEVAELQNRLREVWVYNGPVDSDYSDRTERAVRELQSWWSITDDPGGVYGPSTRRALEARTTGQGRR</sequence>
<reference evidence="4 5" key="1">
    <citation type="submission" date="2023-03" db="EMBL/GenBank/DDBJ databases">
        <title>Isolation and description of six Streptomyces strains from soil environments, able to metabolize different microbial glucans.</title>
        <authorList>
            <person name="Widen T."/>
            <person name="Larsbrink J."/>
        </authorList>
    </citation>
    <scope>NUCLEOTIDE SEQUENCE [LARGE SCALE GENOMIC DNA]</scope>
    <source>
        <strain evidence="4 5">Mut1</strain>
    </source>
</reference>
<dbReference type="RefSeq" id="WP_306053314.1">
    <property type="nucleotide sequence ID" value="NZ_CP120997.1"/>
</dbReference>
<organism evidence="4 5">
    <name type="scientific">Streptomyces castrisilvae</name>
    <dbReference type="NCBI Taxonomy" id="3033811"/>
    <lineage>
        <taxon>Bacteria</taxon>
        <taxon>Bacillati</taxon>
        <taxon>Actinomycetota</taxon>
        <taxon>Actinomycetes</taxon>
        <taxon>Kitasatosporales</taxon>
        <taxon>Streptomycetaceae</taxon>
        <taxon>Streptomyces</taxon>
    </lineage>
</organism>
<feature type="region of interest" description="Disordered" evidence="1">
    <location>
        <begin position="29"/>
        <end position="189"/>
    </location>
</feature>
<feature type="compositionally biased region" description="Gly residues" evidence="1">
    <location>
        <begin position="130"/>
        <end position="145"/>
    </location>
</feature>
<evidence type="ECO:0000259" key="3">
    <source>
        <dbReference type="Pfam" id="PF01471"/>
    </source>
</evidence>
<feature type="region of interest" description="Disordered" evidence="1">
    <location>
        <begin position="378"/>
        <end position="402"/>
    </location>
</feature>
<dbReference type="InterPro" id="IPR036365">
    <property type="entry name" value="PGBD-like_sf"/>
</dbReference>
<feature type="domain" description="Peptidoglycan binding-like" evidence="3">
    <location>
        <begin position="334"/>
        <end position="392"/>
    </location>
</feature>